<dbReference type="AlphaFoldDB" id="D2V6D8"/>
<organism evidence="4">
    <name type="scientific">Naegleria gruberi</name>
    <name type="common">Amoeba</name>
    <dbReference type="NCBI Taxonomy" id="5762"/>
    <lineage>
        <taxon>Eukaryota</taxon>
        <taxon>Discoba</taxon>
        <taxon>Heterolobosea</taxon>
        <taxon>Tetramitia</taxon>
        <taxon>Eutetramitia</taxon>
        <taxon>Vahlkampfiidae</taxon>
        <taxon>Naegleria</taxon>
    </lineage>
</organism>
<dbReference type="PANTHER" id="PTHR22957">
    <property type="entry name" value="TBC1 DOMAIN FAMILY MEMBER GTPASE-ACTIVATING PROTEIN"/>
    <property type="match status" value="1"/>
</dbReference>
<dbReference type="STRING" id="5762.D2V6D8"/>
<dbReference type="Gene3D" id="1.10.472.80">
    <property type="entry name" value="Ypt/Rab-GAP domain of gyp1p, domain 3"/>
    <property type="match status" value="1"/>
</dbReference>
<dbReference type="OrthoDB" id="27140at2759"/>
<proteinExistence type="predicted"/>
<dbReference type="SMART" id="SM00164">
    <property type="entry name" value="TBC"/>
    <property type="match status" value="1"/>
</dbReference>
<dbReference type="InterPro" id="IPR035969">
    <property type="entry name" value="Rab-GAP_TBC_sf"/>
</dbReference>
<keyword evidence="4" id="KW-1185">Reference proteome</keyword>
<evidence type="ECO:0000256" key="1">
    <source>
        <dbReference type="ARBA" id="ARBA00022468"/>
    </source>
</evidence>
<dbReference type="InParanoid" id="D2V6D8"/>
<dbReference type="PROSITE" id="PS50086">
    <property type="entry name" value="TBC_RABGAP"/>
    <property type="match status" value="1"/>
</dbReference>
<dbReference type="Proteomes" id="UP000006671">
    <property type="component" value="Unassembled WGS sequence"/>
</dbReference>
<evidence type="ECO:0000313" key="3">
    <source>
        <dbReference type="EMBL" id="EFC47553.1"/>
    </source>
</evidence>
<keyword evidence="1" id="KW-0343">GTPase activation</keyword>
<sequence length="357" mass="41968">MLQIKEFEQIIMSRDSTSLLQGLCTKSLSGNLGQSTIRSIIWKIFLGLLPLNKKEGTDHWNAKVNNDRARYEDLIKKHEIDPRKTQAANSSEDDVVDVTFCDPLSQSQSNPWSEFFENSELEKVIVQDLKRLYPEYPFFRTEEIQNYLKRMLFIWSKENDDISYRQGMHELLSPILLVVYRDAQDISKYEYMMTEEEDQKLKLILNLKIDAYDLPIFKISNRIQYLLLEKKDPELYRHLIKMAIEPQIYLLRWVRLLFGREFHIDDAIILWDAIFSDCGGFRAEKVSSSDIDLSLVEHISVAMLHYIRKSLLASDSSYCLKRLMRYPPVEDVHIFIEQALESRSRPNSLLPSMEPLT</sequence>
<feature type="domain" description="Rab-GAP TBC" evidence="2">
    <location>
        <begin position="32"/>
        <end position="278"/>
    </location>
</feature>
<dbReference type="GO" id="GO:0005096">
    <property type="term" value="F:GTPase activator activity"/>
    <property type="evidence" value="ECO:0007669"/>
    <property type="project" value="UniProtKB-KW"/>
</dbReference>
<dbReference type="GeneID" id="8861622"/>
<dbReference type="eggNOG" id="KOG1091">
    <property type="taxonomic scope" value="Eukaryota"/>
</dbReference>
<dbReference type="Gene3D" id="1.10.8.270">
    <property type="entry name" value="putative rabgap domain of human tbc1 domain family member 14 like domains"/>
    <property type="match status" value="1"/>
</dbReference>
<dbReference type="GO" id="GO:0005737">
    <property type="term" value="C:cytoplasm"/>
    <property type="evidence" value="ECO:0007669"/>
    <property type="project" value="UniProtKB-ARBA"/>
</dbReference>
<feature type="non-terminal residue" evidence="3">
    <location>
        <position position="357"/>
    </location>
</feature>
<dbReference type="SUPFAM" id="SSF47923">
    <property type="entry name" value="Ypt/Rab-GAP domain of gyp1p"/>
    <property type="match status" value="2"/>
</dbReference>
<dbReference type="VEuPathDB" id="AmoebaDB:NAEGRDRAFT_38246"/>
<dbReference type="Pfam" id="PF00566">
    <property type="entry name" value="RabGAP-TBC"/>
    <property type="match status" value="1"/>
</dbReference>
<evidence type="ECO:0000313" key="4">
    <source>
        <dbReference type="Proteomes" id="UP000006671"/>
    </source>
</evidence>
<dbReference type="KEGG" id="ngr:NAEGRDRAFT_38246"/>
<dbReference type="FunFam" id="1.10.8.270:FF:000011">
    <property type="entry name" value="TBC1 domain family member 5"/>
    <property type="match status" value="1"/>
</dbReference>
<dbReference type="OMA" id="WSEFFEN"/>
<dbReference type="FunFam" id="1.10.472.80:FF:000038">
    <property type="entry name" value="TBC1 domain family member 5"/>
    <property type="match status" value="1"/>
</dbReference>
<dbReference type="PANTHER" id="PTHR22957:SF337">
    <property type="entry name" value="TBC1 DOMAIN FAMILY MEMBER 5"/>
    <property type="match status" value="1"/>
</dbReference>
<evidence type="ECO:0000259" key="2">
    <source>
        <dbReference type="PROSITE" id="PS50086"/>
    </source>
</evidence>
<dbReference type="InterPro" id="IPR000195">
    <property type="entry name" value="Rab-GAP-TBC_dom"/>
</dbReference>
<dbReference type="EMBL" id="GG738854">
    <property type="protein sequence ID" value="EFC47553.1"/>
    <property type="molecule type" value="Genomic_DNA"/>
</dbReference>
<name>D2V6D8_NAEGR</name>
<protein>
    <submittedName>
        <fullName evidence="3">RabGTPase-activating protein</fullName>
    </submittedName>
</protein>
<accession>D2V6D8</accession>
<dbReference type="RefSeq" id="XP_002680297.1">
    <property type="nucleotide sequence ID" value="XM_002680251.1"/>
</dbReference>
<reference evidence="3 4" key="1">
    <citation type="journal article" date="2010" name="Cell">
        <title>The genome of Naegleria gruberi illuminates early eukaryotic versatility.</title>
        <authorList>
            <person name="Fritz-Laylin L.K."/>
            <person name="Prochnik S.E."/>
            <person name="Ginger M.L."/>
            <person name="Dacks J.B."/>
            <person name="Carpenter M.L."/>
            <person name="Field M.C."/>
            <person name="Kuo A."/>
            <person name="Paredez A."/>
            <person name="Chapman J."/>
            <person name="Pham J."/>
            <person name="Shu S."/>
            <person name="Neupane R."/>
            <person name="Cipriano M."/>
            <person name="Mancuso J."/>
            <person name="Tu H."/>
            <person name="Salamov A."/>
            <person name="Lindquist E."/>
            <person name="Shapiro H."/>
            <person name="Lucas S."/>
            <person name="Grigoriev I.V."/>
            <person name="Cande W.Z."/>
            <person name="Fulton C."/>
            <person name="Rokhsar D.S."/>
            <person name="Dawson S.C."/>
        </authorList>
    </citation>
    <scope>NUCLEOTIDE SEQUENCE [LARGE SCALE GENOMIC DNA]</scope>
    <source>
        <strain evidence="3 4">NEG-M</strain>
    </source>
</reference>
<gene>
    <name evidence="3" type="ORF">NAEGRDRAFT_38246</name>
</gene>